<comment type="function">
    <text evidence="5">Could be a nuclease involved in processing of the 5'-end of pre-16S rRNA.</text>
</comment>
<dbReference type="NCBIfam" id="TIGR00250">
    <property type="entry name" value="RNAse_H_YqgF"/>
    <property type="match status" value="1"/>
</dbReference>
<keyword evidence="1 5" id="KW-0963">Cytoplasm</keyword>
<evidence type="ECO:0000313" key="8">
    <source>
        <dbReference type="Proteomes" id="UP000034081"/>
    </source>
</evidence>
<dbReference type="EMBL" id="LBVL01000002">
    <property type="protein sequence ID" value="KKQ86038.1"/>
    <property type="molecule type" value="Genomic_DNA"/>
</dbReference>
<keyword evidence="4 5" id="KW-0378">Hydrolase</keyword>
<comment type="similarity">
    <text evidence="5">Belongs to the YqgF HJR family.</text>
</comment>
<dbReference type="AlphaFoldDB" id="A0A0G0L235"/>
<evidence type="ECO:0000256" key="2">
    <source>
        <dbReference type="ARBA" id="ARBA00022517"/>
    </source>
</evidence>
<dbReference type="Pfam" id="PF03652">
    <property type="entry name" value="RuvX"/>
    <property type="match status" value="1"/>
</dbReference>
<dbReference type="STRING" id="1618570.UT08_C0002G0060"/>
<dbReference type="PANTHER" id="PTHR33317">
    <property type="entry name" value="POLYNUCLEOTIDYL TRANSFERASE, RIBONUCLEASE H-LIKE SUPERFAMILY PROTEIN"/>
    <property type="match status" value="1"/>
</dbReference>
<evidence type="ECO:0000259" key="6">
    <source>
        <dbReference type="SMART" id="SM00732"/>
    </source>
</evidence>
<organism evidence="7 8">
    <name type="scientific">Candidatus Woesebacteria bacterium GW2011_GWB1_38_8</name>
    <dbReference type="NCBI Taxonomy" id="1618570"/>
    <lineage>
        <taxon>Bacteria</taxon>
        <taxon>Candidatus Woeseibacteriota</taxon>
    </lineage>
</organism>
<dbReference type="SMART" id="SM00732">
    <property type="entry name" value="YqgFc"/>
    <property type="match status" value="1"/>
</dbReference>
<dbReference type="Proteomes" id="UP000034081">
    <property type="component" value="Unassembled WGS sequence"/>
</dbReference>
<feature type="domain" description="YqgF/RNase H-like" evidence="6">
    <location>
        <begin position="1"/>
        <end position="93"/>
    </location>
</feature>
<dbReference type="InterPro" id="IPR006641">
    <property type="entry name" value="YqgF/RNaseH-like_dom"/>
</dbReference>
<name>A0A0G0L235_9BACT</name>
<protein>
    <recommendedName>
        <fullName evidence="5">Putative pre-16S rRNA nuclease</fullName>
        <ecNumber evidence="5">3.1.-.-</ecNumber>
    </recommendedName>
</protein>
<evidence type="ECO:0000256" key="4">
    <source>
        <dbReference type="ARBA" id="ARBA00022801"/>
    </source>
</evidence>
<dbReference type="PANTHER" id="PTHR33317:SF4">
    <property type="entry name" value="POLYNUCLEOTIDYL TRANSFERASE, RIBONUCLEASE H-LIKE SUPERFAMILY PROTEIN"/>
    <property type="match status" value="1"/>
</dbReference>
<dbReference type="GO" id="GO:0004518">
    <property type="term" value="F:nuclease activity"/>
    <property type="evidence" value="ECO:0007669"/>
    <property type="project" value="UniProtKB-KW"/>
</dbReference>
<dbReference type="InterPro" id="IPR037027">
    <property type="entry name" value="YqgF/RNaseH-like_dom_sf"/>
</dbReference>
<proteinExistence type="inferred from homology"/>
<comment type="subcellular location">
    <subcellularLocation>
        <location evidence="5">Cytoplasm</location>
    </subcellularLocation>
</comment>
<dbReference type="InterPro" id="IPR005227">
    <property type="entry name" value="YqgF"/>
</dbReference>
<dbReference type="SUPFAM" id="SSF53098">
    <property type="entry name" value="Ribonuclease H-like"/>
    <property type="match status" value="1"/>
</dbReference>
<sequence length="127" mass="14611">MQILGIDYGRRKIGLALADGPLAEPYKVIRFKNEEEAIRRVEQVVRLERVEHVVIGISEGKMSRETREFGNKLQDELTIPVEYQDETLTTYEAQDLSIKAGINRKKRKALEDAYSAALILQNYLDQM</sequence>
<accession>A0A0G0L235</accession>
<evidence type="ECO:0000313" key="7">
    <source>
        <dbReference type="EMBL" id="KKQ86038.1"/>
    </source>
</evidence>
<keyword evidence="3 5" id="KW-0540">Nuclease</keyword>
<evidence type="ECO:0000256" key="3">
    <source>
        <dbReference type="ARBA" id="ARBA00022722"/>
    </source>
</evidence>
<dbReference type="CDD" id="cd16964">
    <property type="entry name" value="YqgF"/>
    <property type="match status" value="1"/>
</dbReference>
<evidence type="ECO:0000256" key="1">
    <source>
        <dbReference type="ARBA" id="ARBA00022490"/>
    </source>
</evidence>
<dbReference type="Gene3D" id="3.30.420.140">
    <property type="entry name" value="YqgF/RNase H-like domain"/>
    <property type="match status" value="1"/>
</dbReference>
<keyword evidence="2 5" id="KW-0690">Ribosome biogenesis</keyword>
<comment type="caution">
    <text evidence="7">The sequence shown here is derived from an EMBL/GenBank/DDBJ whole genome shotgun (WGS) entry which is preliminary data.</text>
</comment>
<gene>
    <name evidence="7" type="ORF">UT08_C0002G0060</name>
</gene>
<evidence type="ECO:0000256" key="5">
    <source>
        <dbReference type="HAMAP-Rule" id="MF_00651"/>
    </source>
</evidence>
<dbReference type="InterPro" id="IPR012337">
    <property type="entry name" value="RNaseH-like_sf"/>
</dbReference>
<dbReference type="GO" id="GO:0000967">
    <property type="term" value="P:rRNA 5'-end processing"/>
    <property type="evidence" value="ECO:0007669"/>
    <property type="project" value="UniProtKB-UniRule"/>
</dbReference>
<dbReference type="HAMAP" id="MF_00651">
    <property type="entry name" value="Nuclease_YqgF"/>
    <property type="match status" value="1"/>
</dbReference>
<reference evidence="7 8" key="1">
    <citation type="journal article" date="2015" name="Nature">
        <title>rRNA introns, odd ribosomes, and small enigmatic genomes across a large radiation of phyla.</title>
        <authorList>
            <person name="Brown C.T."/>
            <person name="Hug L.A."/>
            <person name="Thomas B.C."/>
            <person name="Sharon I."/>
            <person name="Castelle C.J."/>
            <person name="Singh A."/>
            <person name="Wilkins M.J."/>
            <person name="Williams K.H."/>
            <person name="Banfield J.F."/>
        </authorList>
    </citation>
    <scope>NUCLEOTIDE SEQUENCE [LARGE SCALE GENOMIC DNA]</scope>
</reference>
<dbReference type="GO" id="GO:0005829">
    <property type="term" value="C:cytosol"/>
    <property type="evidence" value="ECO:0007669"/>
    <property type="project" value="TreeGrafter"/>
</dbReference>
<dbReference type="EC" id="3.1.-.-" evidence="5"/>
<dbReference type="GO" id="GO:0016788">
    <property type="term" value="F:hydrolase activity, acting on ester bonds"/>
    <property type="evidence" value="ECO:0007669"/>
    <property type="project" value="UniProtKB-UniRule"/>
</dbReference>